<sequence length="46" mass="5351">MGVTKRLYFQWKGFELMALQLNGILSDRLPRPSETSLSQDQHQCLN</sequence>
<dbReference type="EMBL" id="JAMPKX010000010">
    <property type="protein sequence ID" value="MEP0949127.1"/>
    <property type="molecule type" value="Genomic_DNA"/>
</dbReference>
<comment type="caution">
    <text evidence="1">The sequence shown here is derived from an EMBL/GenBank/DDBJ whole genome shotgun (WGS) entry which is preliminary data.</text>
</comment>
<evidence type="ECO:0000313" key="1">
    <source>
        <dbReference type="EMBL" id="MEP0949127.1"/>
    </source>
</evidence>
<name>A0ABV0KB41_9CYAN</name>
<organism evidence="1 2">
    <name type="scientific">Leptolyngbya subtilissima DQ-A4</name>
    <dbReference type="NCBI Taxonomy" id="2933933"/>
    <lineage>
        <taxon>Bacteria</taxon>
        <taxon>Bacillati</taxon>
        <taxon>Cyanobacteriota</taxon>
        <taxon>Cyanophyceae</taxon>
        <taxon>Leptolyngbyales</taxon>
        <taxon>Leptolyngbyaceae</taxon>
        <taxon>Leptolyngbya group</taxon>
        <taxon>Leptolyngbya</taxon>
    </lineage>
</organism>
<proteinExistence type="predicted"/>
<accession>A0ABV0KB41</accession>
<reference evidence="1 2" key="1">
    <citation type="submission" date="2022-04" db="EMBL/GenBank/DDBJ databases">
        <title>Positive selection, recombination, and allopatry shape intraspecific diversity of widespread and dominant cyanobacteria.</title>
        <authorList>
            <person name="Wei J."/>
            <person name="Shu W."/>
            <person name="Hu C."/>
        </authorList>
    </citation>
    <scope>NUCLEOTIDE SEQUENCE [LARGE SCALE GENOMIC DNA]</scope>
    <source>
        <strain evidence="1 2">DQ-A4</strain>
    </source>
</reference>
<evidence type="ECO:0008006" key="3">
    <source>
        <dbReference type="Google" id="ProtNLM"/>
    </source>
</evidence>
<keyword evidence="2" id="KW-1185">Reference proteome</keyword>
<protein>
    <recommendedName>
        <fullName evidence="3">Transposase</fullName>
    </recommendedName>
</protein>
<gene>
    <name evidence="1" type="ORF">NC992_19760</name>
</gene>
<dbReference type="Proteomes" id="UP001482513">
    <property type="component" value="Unassembled WGS sequence"/>
</dbReference>
<evidence type="ECO:0000313" key="2">
    <source>
        <dbReference type="Proteomes" id="UP001482513"/>
    </source>
</evidence>